<feature type="binding site" evidence="5">
    <location>
        <position position="290"/>
    </location>
    <ligand>
        <name>Fe cation</name>
        <dbReference type="ChEBI" id="CHEBI:24875"/>
        <note>catalytic</note>
    </ligand>
</feature>
<name>A0A8J7AXE1_9CYAN</name>
<dbReference type="PANTHER" id="PTHR10543:SF24">
    <property type="entry name" value="CAROTENOID ISOMEROOXYGENASE"/>
    <property type="match status" value="1"/>
</dbReference>
<protein>
    <submittedName>
        <fullName evidence="6">Carotenoid oxygenase family protein</fullName>
    </submittedName>
</protein>
<dbReference type="GO" id="GO:0046872">
    <property type="term" value="F:metal ion binding"/>
    <property type="evidence" value="ECO:0007669"/>
    <property type="project" value="UniProtKB-KW"/>
</dbReference>
<dbReference type="EMBL" id="JADEXG010000050">
    <property type="protein sequence ID" value="MBE9079233.1"/>
    <property type="molecule type" value="Genomic_DNA"/>
</dbReference>
<evidence type="ECO:0000256" key="1">
    <source>
        <dbReference type="ARBA" id="ARBA00006787"/>
    </source>
</evidence>
<evidence type="ECO:0000313" key="7">
    <source>
        <dbReference type="Proteomes" id="UP000636505"/>
    </source>
</evidence>
<comment type="similarity">
    <text evidence="1">Belongs to the carotenoid oxygenase family.</text>
</comment>
<keyword evidence="2 5" id="KW-0479">Metal-binding</keyword>
<evidence type="ECO:0000256" key="3">
    <source>
        <dbReference type="ARBA" id="ARBA00023002"/>
    </source>
</evidence>
<evidence type="ECO:0000256" key="2">
    <source>
        <dbReference type="ARBA" id="ARBA00022723"/>
    </source>
</evidence>
<evidence type="ECO:0000313" key="6">
    <source>
        <dbReference type="EMBL" id="MBE9079233.1"/>
    </source>
</evidence>
<dbReference type="AlphaFoldDB" id="A0A8J7AXE1"/>
<dbReference type="Proteomes" id="UP000636505">
    <property type="component" value="Unassembled WGS sequence"/>
</dbReference>
<keyword evidence="7" id="KW-1185">Reference proteome</keyword>
<dbReference type="InterPro" id="IPR004294">
    <property type="entry name" value="Carotenoid_Oase"/>
</dbReference>
<dbReference type="GO" id="GO:0010436">
    <property type="term" value="F:carotenoid dioxygenase activity"/>
    <property type="evidence" value="ECO:0007669"/>
    <property type="project" value="TreeGrafter"/>
</dbReference>
<feature type="binding site" evidence="5">
    <location>
        <position position="170"/>
    </location>
    <ligand>
        <name>Fe cation</name>
        <dbReference type="ChEBI" id="CHEBI:24875"/>
        <note>catalytic</note>
    </ligand>
</feature>
<evidence type="ECO:0000256" key="4">
    <source>
        <dbReference type="ARBA" id="ARBA00023004"/>
    </source>
</evidence>
<sequence>MSLAAYHIGFETLDQEVTDVDLKLQGTLPDWLTGNLLRTGPAKFEVGEQAYRHWFDGLAMLHRFSFESGKIRYTNRFLQSGSYQDAMETGQIHSGEFGTVPQRSLLTRLLTMLVDRPLTDNGNVNVTAIANQTVAVTEAPAPVAFDPTTLETLGRFEYADDLAGQSTTAHPHFDPKRQQIISYQVQFGRDSAYAFYTIETAEKQRSLLAKVPVDKPAYTHSFPISERYIVFIECPLVVDPLRLATMRFHQTPFIENYQWRPERGTRFHIIDRERGERVNTCEGDPFFAFHYVNAFEQNGHIVVDASSYPDATIIDDFYLDNLRSDTGTLQKGQLTRYRVPLQGKSVVSAESLADVQMEFPRIHYERCNAQPYQFAYGGDNQQPDGFIDQLAKVNVNTGDTKLWRQQDCYPGEPVFVAAPGGVTEDEGVILSLVLDASRRQTFLLVLNAQSFEEIGRAKVPHIIPFNFHGQFISDAAPNQAYH</sequence>
<keyword evidence="4 5" id="KW-0408">Iron</keyword>
<accession>A0A8J7AXE1</accession>
<comment type="cofactor">
    <cofactor evidence="5">
        <name>Fe(2+)</name>
        <dbReference type="ChEBI" id="CHEBI:29033"/>
    </cofactor>
    <text evidence="5">Binds 1 Fe(2+) ion per subunit.</text>
</comment>
<organism evidence="6 7">
    <name type="scientific">Vasconcelosia minhoensis LEGE 07310</name>
    <dbReference type="NCBI Taxonomy" id="915328"/>
    <lineage>
        <taxon>Bacteria</taxon>
        <taxon>Bacillati</taxon>
        <taxon>Cyanobacteriota</taxon>
        <taxon>Cyanophyceae</taxon>
        <taxon>Nodosilineales</taxon>
        <taxon>Cymatolegaceae</taxon>
        <taxon>Vasconcelosia</taxon>
        <taxon>Vasconcelosia minhoensis</taxon>
    </lineage>
</organism>
<gene>
    <name evidence="6" type="ORF">IQ241_18345</name>
</gene>
<comment type="caution">
    <text evidence="6">The sequence shown here is derived from an EMBL/GenBank/DDBJ whole genome shotgun (WGS) entry which is preliminary data.</text>
</comment>
<dbReference type="Pfam" id="PF03055">
    <property type="entry name" value="RPE65"/>
    <property type="match status" value="1"/>
</dbReference>
<dbReference type="RefSeq" id="WP_193909977.1">
    <property type="nucleotide sequence ID" value="NZ_JADEXG010000050.1"/>
</dbReference>
<keyword evidence="3" id="KW-0560">Oxidoreductase</keyword>
<dbReference type="PANTHER" id="PTHR10543">
    <property type="entry name" value="BETA-CAROTENE DIOXYGENASE"/>
    <property type="match status" value="1"/>
</dbReference>
<reference evidence="6" key="1">
    <citation type="submission" date="2020-10" db="EMBL/GenBank/DDBJ databases">
        <authorList>
            <person name="Castelo-Branco R."/>
            <person name="Eusebio N."/>
            <person name="Adriana R."/>
            <person name="Vieira A."/>
            <person name="Brugerolle De Fraissinette N."/>
            <person name="Rezende De Castro R."/>
            <person name="Schneider M.P."/>
            <person name="Vasconcelos V."/>
            <person name="Leao P.N."/>
        </authorList>
    </citation>
    <scope>NUCLEOTIDE SEQUENCE</scope>
    <source>
        <strain evidence="6">LEGE 07310</strain>
    </source>
</reference>
<feature type="binding site" evidence="5">
    <location>
        <position position="220"/>
    </location>
    <ligand>
        <name>Fe cation</name>
        <dbReference type="ChEBI" id="CHEBI:24875"/>
        <note>catalytic</note>
    </ligand>
</feature>
<feature type="binding site" evidence="5">
    <location>
        <position position="468"/>
    </location>
    <ligand>
        <name>Fe cation</name>
        <dbReference type="ChEBI" id="CHEBI:24875"/>
        <note>catalytic</note>
    </ligand>
</feature>
<dbReference type="GO" id="GO:0016121">
    <property type="term" value="P:carotene catabolic process"/>
    <property type="evidence" value="ECO:0007669"/>
    <property type="project" value="TreeGrafter"/>
</dbReference>
<evidence type="ECO:0000256" key="5">
    <source>
        <dbReference type="PIRSR" id="PIRSR604294-1"/>
    </source>
</evidence>
<proteinExistence type="inferred from homology"/>